<dbReference type="HOGENOM" id="CLU_052398_1_2_1"/>
<dbReference type="EMBL" id="KN825405">
    <property type="protein sequence ID" value="KIK91285.1"/>
    <property type="molecule type" value="Genomic_DNA"/>
</dbReference>
<accession>A0A0D0E2Z0</accession>
<proteinExistence type="predicted"/>
<name>A0A0D0E2Z0_9AGAM</name>
<gene>
    <name evidence="2" type="ORF">PAXRUDRAFT_639356</name>
</gene>
<keyword evidence="1" id="KW-0175">Coiled coil</keyword>
<evidence type="ECO:0000313" key="3">
    <source>
        <dbReference type="Proteomes" id="UP000054538"/>
    </source>
</evidence>
<reference evidence="3" key="2">
    <citation type="submission" date="2015-01" db="EMBL/GenBank/DDBJ databases">
        <title>Evolutionary Origins and Diversification of the Mycorrhizal Mutualists.</title>
        <authorList>
            <consortium name="DOE Joint Genome Institute"/>
            <consortium name="Mycorrhizal Genomics Consortium"/>
            <person name="Kohler A."/>
            <person name="Kuo A."/>
            <person name="Nagy L.G."/>
            <person name="Floudas D."/>
            <person name="Copeland A."/>
            <person name="Barry K.W."/>
            <person name="Cichocki N."/>
            <person name="Veneault-Fourrey C."/>
            <person name="LaButti K."/>
            <person name="Lindquist E.A."/>
            <person name="Lipzen A."/>
            <person name="Lundell T."/>
            <person name="Morin E."/>
            <person name="Murat C."/>
            <person name="Riley R."/>
            <person name="Ohm R."/>
            <person name="Sun H."/>
            <person name="Tunlid A."/>
            <person name="Henrissat B."/>
            <person name="Grigoriev I.V."/>
            <person name="Hibbett D.S."/>
            <person name="Martin F."/>
        </authorList>
    </citation>
    <scope>NUCLEOTIDE SEQUENCE [LARGE SCALE GENOMIC DNA]</scope>
    <source>
        <strain evidence="3">Ve08.2h10</strain>
    </source>
</reference>
<dbReference type="Proteomes" id="UP000054538">
    <property type="component" value="Unassembled WGS sequence"/>
</dbReference>
<organism evidence="2 3">
    <name type="scientific">Paxillus rubicundulus Ve08.2h10</name>
    <dbReference type="NCBI Taxonomy" id="930991"/>
    <lineage>
        <taxon>Eukaryota</taxon>
        <taxon>Fungi</taxon>
        <taxon>Dikarya</taxon>
        <taxon>Basidiomycota</taxon>
        <taxon>Agaricomycotina</taxon>
        <taxon>Agaricomycetes</taxon>
        <taxon>Agaricomycetidae</taxon>
        <taxon>Boletales</taxon>
        <taxon>Paxilineae</taxon>
        <taxon>Paxillaceae</taxon>
        <taxon>Paxillus</taxon>
    </lineage>
</organism>
<dbReference type="InParanoid" id="A0A0D0E2Z0"/>
<feature type="coiled-coil region" evidence="1">
    <location>
        <begin position="61"/>
        <end position="97"/>
    </location>
</feature>
<dbReference type="OrthoDB" id="2688210at2759"/>
<dbReference type="AlphaFoldDB" id="A0A0D0E2Z0"/>
<keyword evidence="3" id="KW-1185">Reference proteome</keyword>
<evidence type="ECO:0000256" key="1">
    <source>
        <dbReference type="SAM" id="Coils"/>
    </source>
</evidence>
<reference evidence="2 3" key="1">
    <citation type="submission" date="2014-04" db="EMBL/GenBank/DDBJ databases">
        <authorList>
            <consortium name="DOE Joint Genome Institute"/>
            <person name="Kuo A."/>
            <person name="Kohler A."/>
            <person name="Jargeat P."/>
            <person name="Nagy L.G."/>
            <person name="Floudas D."/>
            <person name="Copeland A."/>
            <person name="Barry K.W."/>
            <person name="Cichocki N."/>
            <person name="Veneault-Fourrey C."/>
            <person name="LaButti K."/>
            <person name="Lindquist E.A."/>
            <person name="Lipzen A."/>
            <person name="Lundell T."/>
            <person name="Morin E."/>
            <person name="Murat C."/>
            <person name="Sun H."/>
            <person name="Tunlid A."/>
            <person name="Henrissat B."/>
            <person name="Grigoriev I.V."/>
            <person name="Hibbett D.S."/>
            <person name="Martin F."/>
            <person name="Nordberg H.P."/>
            <person name="Cantor M.N."/>
            <person name="Hua S.X."/>
        </authorList>
    </citation>
    <scope>NUCLEOTIDE SEQUENCE [LARGE SCALE GENOMIC DNA]</scope>
    <source>
        <strain evidence="2 3">Ve08.2h10</strain>
    </source>
</reference>
<protein>
    <submittedName>
        <fullName evidence="2">Uncharacterized protein</fullName>
    </submittedName>
</protein>
<evidence type="ECO:0000313" key="2">
    <source>
        <dbReference type="EMBL" id="KIK91285.1"/>
    </source>
</evidence>
<sequence length="223" mass="25527">MADPSLKRRPDFSGEAYRTICDALAQAVNENDQQVMEHLTAAWDVNHNLWIEAWNQQQAIEAQIQHEAEQEAEALQLAEEEADHKCREAEKKKLKMNNFDESTLISSVIVQHPAQYELQKLSTFDFVDLWYFSPAGCAEAARNNRSNVDDTFGISKVDKILTLRLVATIKASQNSMEDHELTSATLQVFWNSEKEQSDFQTFRKSGHKTLGHQTTSSYQCFRI</sequence>